<accession>A0AAE0XZJ9</accession>
<keyword evidence="6" id="KW-1185">Reference proteome</keyword>
<keyword evidence="4" id="KW-0812">Transmembrane</keyword>
<feature type="transmembrane region" description="Helical" evidence="4">
    <location>
        <begin position="41"/>
        <end position="64"/>
    </location>
</feature>
<evidence type="ECO:0000256" key="2">
    <source>
        <dbReference type="ARBA" id="ARBA00022475"/>
    </source>
</evidence>
<protein>
    <recommendedName>
        <fullName evidence="7">G-protein coupled receptors family 1 profile domain-containing protein</fullName>
    </recommendedName>
</protein>
<name>A0AAE0XZJ9_9GAST</name>
<dbReference type="Pfam" id="PF10324">
    <property type="entry name" value="7TM_GPCR_Srw"/>
    <property type="match status" value="1"/>
</dbReference>
<feature type="transmembrane region" description="Helical" evidence="4">
    <location>
        <begin position="168"/>
        <end position="189"/>
    </location>
</feature>
<evidence type="ECO:0000256" key="3">
    <source>
        <dbReference type="ARBA" id="ARBA00023170"/>
    </source>
</evidence>
<feature type="transmembrane region" description="Helical" evidence="4">
    <location>
        <begin position="128"/>
        <end position="148"/>
    </location>
</feature>
<comment type="subcellular location">
    <subcellularLocation>
        <location evidence="1">Cell membrane</location>
        <topology evidence="1">Multi-pass membrane protein</topology>
    </subcellularLocation>
</comment>
<feature type="transmembrane region" description="Helical" evidence="4">
    <location>
        <begin position="70"/>
        <end position="87"/>
    </location>
</feature>
<dbReference type="GO" id="GO:0008528">
    <property type="term" value="F:G protein-coupled peptide receptor activity"/>
    <property type="evidence" value="ECO:0007669"/>
    <property type="project" value="InterPro"/>
</dbReference>
<dbReference type="InterPro" id="IPR019427">
    <property type="entry name" value="7TM_GPCR_serpentine_rcpt_Srw"/>
</dbReference>
<dbReference type="Proteomes" id="UP001283361">
    <property type="component" value="Unassembled WGS sequence"/>
</dbReference>
<dbReference type="PANTHER" id="PTHR24241">
    <property type="entry name" value="NEUROPEPTIDE RECEPTOR-RELATED G-PROTEIN COUPLED RECEPTOR"/>
    <property type="match status" value="1"/>
</dbReference>
<evidence type="ECO:0000256" key="1">
    <source>
        <dbReference type="ARBA" id="ARBA00004651"/>
    </source>
</evidence>
<dbReference type="AlphaFoldDB" id="A0AAE0XZJ9"/>
<organism evidence="5 6">
    <name type="scientific">Elysia crispata</name>
    <name type="common">lettuce slug</name>
    <dbReference type="NCBI Taxonomy" id="231223"/>
    <lineage>
        <taxon>Eukaryota</taxon>
        <taxon>Metazoa</taxon>
        <taxon>Spiralia</taxon>
        <taxon>Lophotrochozoa</taxon>
        <taxon>Mollusca</taxon>
        <taxon>Gastropoda</taxon>
        <taxon>Heterobranchia</taxon>
        <taxon>Euthyneura</taxon>
        <taxon>Panpulmonata</taxon>
        <taxon>Sacoglossa</taxon>
        <taxon>Placobranchoidea</taxon>
        <taxon>Plakobranchidae</taxon>
        <taxon>Elysia</taxon>
    </lineage>
</organism>
<dbReference type="Gene3D" id="1.20.1070.10">
    <property type="entry name" value="Rhodopsin 7-helix transmembrane proteins"/>
    <property type="match status" value="1"/>
</dbReference>
<sequence>MNVSINEKLLNKNETESAGAEISTQDLPDNYFSLLMEYTSYTMVCVAVFGMAGNIFILITYAKIGFSESINISYFALVCAIFLGIHLHRNASWRLGNSSEVTKATGKSPDSDNKALKKYSKDIRVAKTVLAIALAFILLGTLSTLRILLALNWTDFRPLGAYAKLFRFTARLAFLMSLANSSVNFIIYYKMGSKFRATVKQMIFRN</sequence>
<dbReference type="GO" id="GO:0005886">
    <property type="term" value="C:plasma membrane"/>
    <property type="evidence" value="ECO:0007669"/>
    <property type="project" value="UniProtKB-SubCell"/>
</dbReference>
<keyword evidence="2" id="KW-1003">Cell membrane</keyword>
<evidence type="ECO:0008006" key="7">
    <source>
        <dbReference type="Google" id="ProtNLM"/>
    </source>
</evidence>
<comment type="caution">
    <text evidence="5">The sequence shown here is derived from an EMBL/GenBank/DDBJ whole genome shotgun (WGS) entry which is preliminary data.</text>
</comment>
<keyword evidence="3" id="KW-0675">Receptor</keyword>
<dbReference type="SUPFAM" id="SSF81321">
    <property type="entry name" value="Family A G protein-coupled receptor-like"/>
    <property type="match status" value="1"/>
</dbReference>
<evidence type="ECO:0000313" key="6">
    <source>
        <dbReference type="Proteomes" id="UP001283361"/>
    </source>
</evidence>
<evidence type="ECO:0000256" key="4">
    <source>
        <dbReference type="SAM" id="Phobius"/>
    </source>
</evidence>
<dbReference type="GO" id="GO:0042277">
    <property type="term" value="F:peptide binding"/>
    <property type="evidence" value="ECO:0007669"/>
    <property type="project" value="TreeGrafter"/>
</dbReference>
<dbReference type="GO" id="GO:0032870">
    <property type="term" value="P:cellular response to hormone stimulus"/>
    <property type="evidence" value="ECO:0007669"/>
    <property type="project" value="TreeGrafter"/>
</dbReference>
<keyword evidence="4" id="KW-0472">Membrane</keyword>
<proteinExistence type="predicted"/>
<evidence type="ECO:0000313" key="5">
    <source>
        <dbReference type="EMBL" id="KAK3727525.1"/>
    </source>
</evidence>
<dbReference type="EMBL" id="JAWDGP010007239">
    <property type="protein sequence ID" value="KAK3727525.1"/>
    <property type="molecule type" value="Genomic_DNA"/>
</dbReference>
<reference evidence="5" key="1">
    <citation type="journal article" date="2023" name="G3 (Bethesda)">
        <title>A reference genome for the long-term kleptoplast-retaining sea slug Elysia crispata morphotype clarki.</title>
        <authorList>
            <person name="Eastman K.E."/>
            <person name="Pendleton A.L."/>
            <person name="Shaikh M.A."/>
            <person name="Suttiyut T."/>
            <person name="Ogas R."/>
            <person name="Tomko P."/>
            <person name="Gavelis G."/>
            <person name="Widhalm J.R."/>
            <person name="Wisecaver J.H."/>
        </authorList>
    </citation>
    <scope>NUCLEOTIDE SEQUENCE</scope>
    <source>
        <strain evidence="5">ECLA1</strain>
    </source>
</reference>
<keyword evidence="4" id="KW-1133">Transmembrane helix</keyword>
<gene>
    <name evidence="5" type="ORF">RRG08_055172</name>
</gene>
<dbReference type="PANTHER" id="PTHR24241:SF76">
    <property type="entry name" value="NEUROPEPTIDE SIFAMIDE RECEPTOR"/>
    <property type="match status" value="1"/>
</dbReference>